<sequence length="1439" mass="157981">MVAWGTAGLASLPVQPLPGAWGGGLERYSYGNAPPGVSDPRGPLRGPEPVTRSRAGTECSCWDPQGRRGGSFDYQRRWDGWGILSLLFAAFWRFLYDTAEEVAKLEKHLMLLRQEYVKLQKKLAETEKRCTLLAAQAKKESSSESFISRLLTIVADLYEQEQYSDLKIKVGSRHINAHKFVLAARSDSWSLASLSSTEELDLSDANPEVTMTMLRWIYTDELEFKEDDVFLTELMKLANRFQLQLLRERQVTADTVKHLRWNCIRFYQTAEELNASTLMNYCAEIIASHWDDLRKEDFSSMSAQLLYKMIKSKTEYPLHKAIKVEREDVVFLYLIEMDSQLPGKLNELDHNGDLALDLALSRRLESIATTLVNHKADVDMVDKNGWSLLHKGIQRGKLFEIIDLFEYIVINSGKLYLFAATFLIKNGALVNAATLGAQETPLHLVASYNSKKHSAAVMSEMAQLTEALLQAGANPNMQDSKGRTPLHLSIMARNEYVFNQLLQCKQYVGSPGAMKGAVGRVGLLDLELKDHEGSTALWLAVQYITVSSDQSVNPFEDLPVVNGTSFDENSFAARLIQRGSNTNAPDTVTGNCLLQRAAEAGNEAAALFLATNGAHVNHRNKWGETPLHTACRHGLANLTAELLQQGANPNLQTEEALPSPKEAMSLPSSADSSVYLQTPLHMAIAYNHPDVVSVILEQKGMHTIAAQLLGSGACINDTMSDGQTLLHMAMQRQDSKSALFLLEHQADINVRTQDGETALQLAIRNQLPLVVDAICTRGADMSVLDEQGNPPLWLALANNLEDIASTLVRHGCDATCWGPGPSGCLQTLLHRAIDENNEPITCFLIRSGCDVNSPRQPGANGEGEEEARDGQTPLHLAASWGLEETVQCLLEFGANVNAQDAEGRTPVHVAISNQHSVIIQLLISHPDIHLNVRDRQGLTPFACAMTYKNNKAAEAILKRESGAAEQVDNKGRNFLHVAVQNSDIESVLFLISVQANVNSRVQDASKLTPLHLAVQAGSEIIVRNLSGCSCNQRHQLLAGAKVNELTKHRQTALHLAAQQDLPTICSVLLENGVDFAAVDENGNNALHLAVMHGRLNNIRVLLTECTVDAEAFNLRGQSPLHILGQYGKENAAAIFDLFLECMPEYPLDKPDAEGNTVLLLAYMKGNANLCRAIVRSGARLGVNNNQGVNIFNYQVATKQLLFRLLDMLSKEPPWCDGSNCYECTAKFGVTTRKHHCRHCGRLLCHKCSTKEIPIIKFDLNKPELAVVFPRQETGTVVDQGGVGVHMTAGPLPQSPELFVTTLVSILTTPPEWAPRVELNVLERLTKIHGTQIGVHGTRIVVCTASDAPSLLGRYTDHGVHSTRIMVCTVSAAPFLLGRYTNCVHGTRIVVCTGSDAPSVLGRYTNRGVHIEVLLGAGRGSHVCCLFEGVGGPRSGLWLL</sequence>
<dbReference type="CDD" id="cd15728">
    <property type="entry name" value="FYVE_ANFY1"/>
    <property type="match status" value="1"/>
</dbReference>
<dbReference type="Gene3D" id="1.25.40.20">
    <property type="entry name" value="Ankyrin repeat-containing domain"/>
    <property type="match status" value="5"/>
</dbReference>
<dbReference type="PROSITE" id="PS50178">
    <property type="entry name" value="ZF_FYVE"/>
    <property type="match status" value="1"/>
</dbReference>
<dbReference type="CDD" id="cd18501">
    <property type="entry name" value="BACK_ANKFY1_Rank5"/>
    <property type="match status" value="1"/>
</dbReference>
<feature type="repeat" description="ANK" evidence="4">
    <location>
        <begin position="869"/>
        <end position="901"/>
    </location>
</feature>
<dbReference type="PROSITE" id="PS50297">
    <property type="entry name" value="ANK_REP_REGION"/>
    <property type="match status" value="7"/>
</dbReference>
<feature type="repeat" description="ANK" evidence="4">
    <location>
        <begin position="622"/>
        <end position="654"/>
    </location>
</feature>
<feature type="repeat" description="ANK" evidence="4">
    <location>
        <begin position="1153"/>
        <end position="1185"/>
    </location>
</feature>
<organism evidence="10 11">
    <name type="scientific">Bos mutus</name>
    <name type="common">wild yak</name>
    <dbReference type="NCBI Taxonomy" id="72004"/>
    <lineage>
        <taxon>Eukaryota</taxon>
        <taxon>Metazoa</taxon>
        <taxon>Chordata</taxon>
        <taxon>Craniata</taxon>
        <taxon>Vertebrata</taxon>
        <taxon>Euteleostomi</taxon>
        <taxon>Mammalia</taxon>
        <taxon>Eutheria</taxon>
        <taxon>Laurasiatheria</taxon>
        <taxon>Artiodactyla</taxon>
        <taxon>Ruminantia</taxon>
        <taxon>Pecora</taxon>
        <taxon>Bovidae</taxon>
        <taxon>Bovinae</taxon>
        <taxon>Bos</taxon>
    </lineage>
</organism>
<dbReference type="Gene3D" id="3.30.710.10">
    <property type="entry name" value="Potassium Channel Kv1.1, Chain A"/>
    <property type="match status" value="1"/>
</dbReference>
<feature type="repeat" description="ANK" evidence="4">
    <location>
        <begin position="1081"/>
        <end position="1102"/>
    </location>
</feature>
<evidence type="ECO:0000256" key="6">
    <source>
        <dbReference type="SAM" id="Coils"/>
    </source>
</evidence>
<proteinExistence type="predicted"/>
<gene>
    <name evidence="10" type="ORF">M91_06336</name>
</gene>
<evidence type="ECO:0000313" key="11">
    <source>
        <dbReference type="Proteomes" id="UP000011080"/>
    </source>
</evidence>
<dbReference type="PRINTS" id="PR01415">
    <property type="entry name" value="ANKYRIN"/>
</dbReference>
<dbReference type="Proteomes" id="UP000011080">
    <property type="component" value="Unassembled WGS sequence"/>
</dbReference>
<evidence type="ECO:0000259" key="8">
    <source>
        <dbReference type="PROSITE" id="PS50097"/>
    </source>
</evidence>
<dbReference type="Pfam" id="PF00651">
    <property type="entry name" value="BTB"/>
    <property type="match status" value="1"/>
</dbReference>
<dbReference type="InterPro" id="IPR011011">
    <property type="entry name" value="Znf_FYVE_PHD"/>
</dbReference>
<name>L8HWV2_9CETA</name>
<dbReference type="FunFam" id="1.25.40.20:FF:000184">
    <property type="entry name" value="Ankyrin repeat and FYVE domain containing 1"/>
    <property type="match status" value="1"/>
</dbReference>
<evidence type="ECO:0000256" key="1">
    <source>
        <dbReference type="ARBA" id="ARBA00022723"/>
    </source>
</evidence>
<dbReference type="FunFam" id="1.25.40.20:FF:000142">
    <property type="entry name" value="Ankyrin repeat and FYVE domain containing 1"/>
    <property type="match status" value="1"/>
</dbReference>
<keyword evidence="2 5" id="KW-0863">Zinc-finger</keyword>
<feature type="repeat" description="ANK" evidence="4">
    <location>
        <begin position="721"/>
        <end position="753"/>
    </location>
</feature>
<feature type="region of interest" description="Disordered" evidence="7">
    <location>
        <begin position="32"/>
        <end position="58"/>
    </location>
</feature>
<evidence type="ECO:0000256" key="3">
    <source>
        <dbReference type="ARBA" id="ARBA00022833"/>
    </source>
</evidence>
<dbReference type="InterPro" id="IPR017455">
    <property type="entry name" value="Znf_FYVE-rel"/>
</dbReference>
<feature type="repeat" description="ANK" evidence="4">
    <location>
        <begin position="437"/>
        <end position="480"/>
    </location>
</feature>
<feature type="domain" description="FYVE-type" evidence="9">
    <location>
        <begin position="1214"/>
        <end position="1250"/>
    </location>
</feature>
<dbReference type="Pfam" id="PF01363">
    <property type="entry name" value="FYVE"/>
    <property type="match status" value="1"/>
</dbReference>
<dbReference type="InterPro" id="IPR036770">
    <property type="entry name" value="Ankyrin_rpt-contain_sf"/>
</dbReference>
<dbReference type="Pfam" id="PF00023">
    <property type="entry name" value="Ank"/>
    <property type="match status" value="1"/>
</dbReference>
<dbReference type="InterPro" id="IPR011333">
    <property type="entry name" value="SKP1/BTB/POZ_sf"/>
</dbReference>
<dbReference type="SUPFAM" id="SSF48403">
    <property type="entry name" value="Ankyrin repeat"/>
    <property type="match status" value="3"/>
</dbReference>
<evidence type="ECO:0000259" key="9">
    <source>
        <dbReference type="PROSITE" id="PS50178"/>
    </source>
</evidence>
<evidence type="ECO:0000256" key="7">
    <source>
        <dbReference type="SAM" id="MobiDB-lite"/>
    </source>
</evidence>
<dbReference type="PANTHER" id="PTHR24118">
    <property type="entry name" value="POTE ANKYRIN DOMAIN"/>
    <property type="match status" value="1"/>
</dbReference>
<feature type="repeat" description="ANK" evidence="4">
    <location>
        <begin position="754"/>
        <end position="786"/>
    </location>
</feature>
<feature type="coiled-coil region" evidence="6">
    <location>
        <begin position="102"/>
        <end position="136"/>
    </location>
</feature>
<accession>L8HWV2</accession>
<dbReference type="SUPFAM" id="SSF54695">
    <property type="entry name" value="POZ domain"/>
    <property type="match status" value="1"/>
</dbReference>
<dbReference type="FunFam" id="3.30.40.10:FF:000104">
    <property type="entry name" value="Ankyrin repeat and FYVE domain-containing 1"/>
    <property type="match status" value="1"/>
</dbReference>
<reference evidence="10 11" key="1">
    <citation type="journal article" date="2012" name="Nat. Genet.">
        <title>The yak genome and adaptation to life at high altitude.</title>
        <authorList>
            <person name="Qiu Q."/>
            <person name="Zhang G."/>
            <person name="Ma T."/>
            <person name="Qian W."/>
            <person name="Wang J."/>
            <person name="Ye Z."/>
            <person name="Cao C."/>
            <person name="Hu Q."/>
            <person name="Kim J."/>
            <person name="Larkin D.M."/>
            <person name="Auvil L."/>
            <person name="Capitanu B."/>
            <person name="Ma J."/>
            <person name="Lewin H.A."/>
            <person name="Qian X."/>
            <person name="Lang Y."/>
            <person name="Zhou R."/>
            <person name="Wang L."/>
            <person name="Wang K."/>
            <person name="Xia J."/>
            <person name="Liao S."/>
            <person name="Pan S."/>
            <person name="Lu X."/>
            <person name="Hou H."/>
            <person name="Wang Y."/>
            <person name="Zang X."/>
            <person name="Yin Y."/>
            <person name="Ma H."/>
            <person name="Zhang J."/>
            <person name="Wang Z."/>
            <person name="Zhang Y."/>
            <person name="Zhang D."/>
            <person name="Yonezawa T."/>
            <person name="Hasegawa M."/>
            <person name="Zhong Y."/>
            <person name="Liu W."/>
            <person name="Zhang Y."/>
            <person name="Huang Z."/>
            <person name="Zhang S."/>
            <person name="Long R."/>
            <person name="Yang H."/>
            <person name="Wang J."/>
            <person name="Lenstra J.A."/>
            <person name="Cooper D.N."/>
            <person name="Wu Y."/>
            <person name="Wang J."/>
            <person name="Shi P."/>
            <person name="Wang J."/>
            <person name="Liu J."/>
        </authorList>
    </citation>
    <scope>NUCLEOTIDE SEQUENCE [LARGE SCALE GENOMIC DNA]</scope>
    <source>
        <strain evidence="11">yakQH1</strain>
    </source>
</reference>
<evidence type="ECO:0000256" key="5">
    <source>
        <dbReference type="PROSITE-ProRule" id="PRU00091"/>
    </source>
</evidence>
<dbReference type="InterPro" id="IPR049764">
    <property type="entry name" value="ANFY1_FYVE"/>
</dbReference>
<dbReference type="Gene3D" id="3.30.40.10">
    <property type="entry name" value="Zinc/RING finger domain, C3HC4 (zinc finger)"/>
    <property type="match status" value="1"/>
</dbReference>
<evidence type="ECO:0000256" key="2">
    <source>
        <dbReference type="ARBA" id="ARBA00022771"/>
    </source>
</evidence>
<dbReference type="SMART" id="SM00248">
    <property type="entry name" value="ANK"/>
    <property type="match status" value="19"/>
</dbReference>
<dbReference type="InterPro" id="IPR049765">
    <property type="entry name" value="ANFY1_BTB_POZ"/>
</dbReference>
<protein>
    <submittedName>
        <fullName evidence="10">Ankyrin repeat and FYVE domain-containing protein 1</fullName>
    </submittedName>
</protein>
<dbReference type="InterPro" id="IPR013083">
    <property type="entry name" value="Znf_RING/FYVE/PHD"/>
</dbReference>
<keyword evidence="4" id="KW-0040">ANK repeat</keyword>
<keyword evidence="3" id="KW-0862">Zinc</keyword>
<dbReference type="CDD" id="cd18303">
    <property type="entry name" value="BTB_POZ_Rank-5"/>
    <property type="match status" value="1"/>
</dbReference>
<dbReference type="InterPro" id="IPR000210">
    <property type="entry name" value="BTB/POZ_dom"/>
</dbReference>
<dbReference type="InterPro" id="IPR002110">
    <property type="entry name" value="Ankyrin_rpt"/>
</dbReference>
<dbReference type="PROSITE" id="PS50088">
    <property type="entry name" value="ANK_REPEAT"/>
    <property type="match status" value="10"/>
</dbReference>
<dbReference type="InterPro" id="IPR000306">
    <property type="entry name" value="Znf_FYVE"/>
</dbReference>
<dbReference type="InterPro" id="IPR049763">
    <property type="entry name" value="ANKFY1_BACK"/>
</dbReference>
<evidence type="ECO:0000256" key="4">
    <source>
        <dbReference type="PROSITE-ProRule" id="PRU00023"/>
    </source>
</evidence>
<dbReference type="EMBL" id="JH882736">
    <property type="protein sequence ID" value="ELR48388.1"/>
    <property type="molecule type" value="Genomic_DNA"/>
</dbReference>
<dbReference type="PANTHER" id="PTHR24118:SF82">
    <property type="entry name" value="RABANKYRIN-5"/>
    <property type="match status" value="1"/>
</dbReference>
<feature type="repeat" description="ANK" evidence="4">
    <location>
        <begin position="970"/>
        <end position="1002"/>
    </location>
</feature>
<dbReference type="PROSITE" id="PS50097">
    <property type="entry name" value="BTB"/>
    <property type="match status" value="1"/>
</dbReference>
<dbReference type="SUPFAM" id="SSF57903">
    <property type="entry name" value="FYVE/PHD zinc finger"/>
    <property type="match status" value="1"/>
</dbReference>
<dbReference type="SMART" id="SM00064">
    <property type="entry name" value="FYVE"/>
    <property type="match status" value="1"/>
</dbReference>
<feature type="domain" description="BTB" evidence="8">
    <location>
        <begin position="164"/>
        <end position="226"/>
    </location>
</feature>
<dbReference type="STRING" id="72004.ENSBMUP00000013787"/>
<dbReference type="GO" id="GO:0008270">
    <property type="term" value="F:zinc ion binding"/>
    <property type="evidence" value="ECO:0007669"/>
    <property type="project" value="UniProtKB-KW"/>
</dbReference>
<dbReference type="Pfam" id="PF12796">
    <property type="entry name" value="Ank_2"/>
    <property type="match status" value="5"/>
</dbReference>
<keyword evidence="6" id="KW-0175">Coiled coil</keyword>
<feature type="repeat" description="ANK" evidence="4">
    <location>
        <begin position="902"/>
        <end position="925"/>
    </location>
</feature>
<dbReference type="SMART" id="SM00225">
    <property type="entry name" value="BTB"/>
    <property type="match status" value="1"/>
</dbReference>
<feature type="repeat" description="ANK" evidence="4">
    <location>
        <begin position="1048"/>
        <end position="1080"/>
    </location>
</feature>
<evidence type="ECO:0000313" key="10">
    <source>
        <dbReference type="EMBL" id="ELR48388.1"/>
    </source>
</evidence>
<keyword evidence="1" id="KW-0479">Metal-binding</keyword>